<name>A0AAQ1GN15_9BURK</name>
<proteinExistence type="predicted"/>
<evidence type="ECO:0000313" key="3">
    <source>
        <dbReference type="Proteomes" id="UP000183529"/>
    </source>
</evidence>
<organism evidence="2 3">
    <name type="scientific">Paraburkholderia tropica</name>
    <dbReference type="NCBI Taxonomy" id="92647"/>
    <lineage>
        <taxon>Bacteria</taxon>
        <taxon>Pseudomonadati</taxon>
        <taxon>Pseudomonadota</taxon>
        <taxon>Betaproteobacteria</taxon>
        <taxon>Burkholderiales</taxon>
        <taxon>Burkholderiaceae</taxon>
        <taxon>Paraburkholderia</taxon>
    </lineage>
</organism>
<gene>
    <name evidence="2" type="ORF">SAMN05216550_12643</name>
</gene>
<evidence type="ECO:0000313" key="2">
    <source>
        <dbReference type="EMBL" id="SEK14038.1"/>
    </source>
</evidence>
<protein>
    <submittedName>
        <fullName evidence="2">Uncharacterized protein</fullName>
    </submittedName>
</protein>
<reference evidence="2 3" key="1">
    <citation type="submission" date="2016-10" db="EMBL/GenBank/DDBJ databases">
        <authorList>
            <person name="Varghese N."/>
            <person name="Submissions S."/>
        </authorList>
    </citation>
    <scope>NUCLEOTIDE SEQUENCE [LARGE SCALE GENOMIC DNA]</scope>
    <source>
        <strain evidence="2 3">LMG 22274</strain>
    </source>
</reference>
<dbReference type="RefSeq" id="WP_124263276.1">
    <property type="nucleotide sequence ID" value="NZ_CADFGN010000019.1"/>
</dbReference>
<feature type="region of interest" description="Disordered" evidence="1">
    <location>
        <begin position="1"/>
        <end position="50"/>
    </location>
</feature>
<dbReference type="Proteomes" id="UP000183529">
    <property type="component" value="Unassembled WGS sequence"/>
</dbReference>
<accession>A0AAQ1GN15</accession>
<evidence type="ECO:0000256" key="1">
    <source>
        <dbReference type="SAM" id="MobiDB-lite"/>
    </source>
</evidence>
<comment type="caution">
    <text evidence="2">The sequence shown here is derived from an EMBL/GenBank/DDBJ whole genome shotgun (WGS) entry which is preliminary data.</text>
</comment>
<dbReference type="EMBL" id="FNZM01000026">
    <property type="protein sequence ID" value="SEK14038.1"/>
    <property type="molecule type" value="Genomic_DNA"/>
</dbReference>
<sequence>MSGTPLVPNLPVPAMTPQETEADDQSAKQCPEDRPPTGRETTSPEAMPPSALVLEKDSFANSKTKVILLIESETPGLETTRVVRRQVGDWTRFDIDSWQSTSKRWLTRRGVPERRRAFEIARLRVWPENEE</sequence>
<dbReference type="AlphaFoldDB" id="A0AAQ1GN15"/>